<accession>A0A1D7QPF8</accession>
<dbReference type="InterPro" id="IPR001789">
    <property type="entry name" value="Sig_transdc_resp-reg_receiver"/>
</dbReference>
<dbReference type="OrthoDB" id="9787344at2"/>
<dbReference type="InterPro" id="IPR046947">
    <property type="entry name" value="LytR-like"/>
</dbReference>
<dbReference type="Pfam" id="PF04397">
    <property type="entry name" value="LytTR"/>
    <property type="match status" value="1"/>
</dbReference>
<proteinExistence type="predicted"/>
<keyword evidence="4" id="KW-0238">DNA-binding</keyword>
<dbReference type="AlphaFoldDB" id="A0A1D7QPF8"/>
<dbReference type="Gene3D" id="3.40.50.2300">
    <property type="match status" value="1"/>
</dbReference>
<dbReference type="SUPFAM" id="SSF52172">
    <property type="entry name" value="CheY-like"/>
    <property type="match status" value="1"/>
</dbReference>
<feature type="domain" description="Response regulatory" evidence="2">
    <location>
        <begin position="2"/>
        <end position="113"/>
    </location>
</feature>
<keyword evidence="1" id="KW-0597">Phosphoprotein</keyword>
<dbReference type="GO" id="GO:0000156">
    <property type="term" value="F:phosphorelay response regulator activity"/>
    <property type="evidence" value="ECO:0007669"/>
    <property type="project" value="InterPro"/>
</dbReference>
<dbReference type="Gene3D" id="2.40.50.1020">
    <property type="entry name" value="LytTr DNA-binding domain"/>
    <property type="match status" value="1"/>
</dbReference>
<dbReference type="Proteomes" id="UP000094313">
    <property type="component" value="Chromosome"/>
</dbReference>
<dbReference type="PANTHER" id="PTHR37299:SF1">
    <property type="entry name" value="STAGE 0 SPORULATION PROTEIN A HOMOLOG"/>
    <property type="match status" value="1"/>
</dbReference>
<dbReference type="GO" id="GO:0003677">
    <property type="term" value="F:DNA binding"/>
    <property type="evidence" value="ECO:0007669"/>
    <property type="project" value="UniProtKB-KW"/>
</dbReference>
<dbReference type="PANTHER" id="PTHR37299">
    <property type="entry name" value="TRANSCRIPTIONAL REGULATOR-RELATED"/>
    <property type="match status" value="1"/>
</dbReference>
<dbReference type="SMART" id="SM00850">
    <property type="entry name" value="LytTR"/>
    <property type="match status" value="1"/>
</dbReference>
<organism evidence="4 5">
    <name type="scientific">Pedobacter steynii</name>
    <dbReference type="NCBI Taxonomy" id="430522"/>
    <lineage>
        <taxon>Bacteria</taxon>
        <taxon>Pseudomonadati</taxon>
        <taxon>Bacteroidota</taxon>
        <taxon>Sphingobacteriia</taxon>
        <taxon>Sphingobacteriales</taxon>
        <taxon>Sphingobacteriaceae</taxon>
        <taxon>Pedobacter</taxon>
    </lineage>
</organism>
<evidence type="ECO:0000259" key="2">
    <source>
        <dbReference type="PROSITE" id="PS50110"/>
    </source>
</evidence>
<name>A0A1D7QPF8_9SPHI</name>
<dbReference type="InterPro" id="IPR011006">
    <property type="entry name" value="CheY-like_superfamily"/>
</dbReference>
<gene>
    <name evidence="4" type="ORF">BFS30_00165</name>
</gene>
<keyword evidence="5" id="KW-1185">Reference proteome</keyword>
<dbReference type="KEGG" id="psty:BFS30_00165"/>
<dbReference type="EMBL" id="CP017141">
    <property type="protein sequence ID" value="AOM80544.1"/>
    <property type="molecule type" value="Genomic_DNA"/>
</dbReference>
<dbReference type="InterPro" id="IPR007492">
    <property type="entry name" value="LytTR_DNA-bd_dom"/>
</dbReference>
<dbReference type="PROSITE" id="PS50110">
    <property type="entry name" value="RESPONSE_REGULATORY"/>
    <property type="match status" value="1"/>
</dbReference>
<dbReference type="SMART" id="SM00448">
    <property type="entry name" value="REC"/>
    <property type="match status" value="1"/>
</dbReference>
<evidence type="ECO:0000313" key="5">
    <source>
        <dbReference type="Proteomes" id="UP000094313"/>
    </source>
</evidence>
<evidence type="ECO:0000256" key="1">
    <source>
        <dbReference type="PROSITE-ProRule" id="PRU00169"/>
    </source>
</evidence>
<feature type="modified residue" description="4-aspartylphosphate" evidence="1">
    <location>
        <position position="53"/>
    </location>
</feature>
<protein>
    <submittedName>
        <fullName evidence="4">DNA-binding response regulator</fullName>
    </submittedName>
</protein>
<reference evidence="4 5" key="1">
    <citation type="submission" date="2016-08" db="EMBL/GenBank/DDBJ databases">
        <authorList>
            <person name="Seilhamer J.J."/>
        </authorList>
    </citation>
    <scope>NUCLEOTIDE SEQUENCE [LARGE SCALE GENOMIC DNA]</scope>
    <source>
        <strain evidence="4 5">DX4</strain>
    </source>
</reference>
<feature type="domain" description="HTH LytTR-type" evidence="3">
    <location>
        <begin position="130"/>
        <end position="234"/>
    </location>
</feature>
<evidence type="ECO:0000259" key="3">
    <source>
        <dbReference type="PROSITE" id="PS50930"/>
    </source>
</evidence>
<dbReference type="Pfam" id="PF00072">
    <property type="entry name" value="Response_reg"/>
    <property type="match status" value="1"/>
</dbReference>
<evidence type="ECO:0000313" key="4">
    <source>
        <dbReference type="EMBL" id="AOM80544.1"/>
    </source>
</evidence>
<dbReference type="PROSITE" id="PS50930">
    <property type="entry name" value="HTH_LYTTR"/>
    <property type="match status" value="1"/>
</dbReference>
<sequence>MKVLIVDDERAAREEVRRTLLNYPYCEVVGEAKNADEARAEIKMKSPDLIFLDIQMPGESGFELLASLEEVPEVIFTTAFDQYALQAFEVNALDYLMKPIRDERFAKAMERMSEKRTKRAEQRLTSERTIFIKDGERCHFVKLKDIYLIESMDNYARLYFGTQKAFLKTSLNQLNEKLEGLTFFRINRNQIINLNYIKEIYPMPKGKLRISLQTGDVLDVSDRQSVRFKLLNGV</sequence>